<evidence type="ECO:0000256" key="5">
    <source>
        <dbReference type="ARBA" id="ARBA00023136"/>
    </source>
</evidence>
<proteinExistence type="inferred from homology"/>
<dbReference type="InterPro" id="IPR032816">
    <property type="entry name" value="VTT_dom"/>
</dbReference>
<feature type="domain" description="VTT" evidence="7">
    <location>
        <begin position="81"/>
        <end position="193"/>
    </location>
</feature>
<evidence type="ECO:0000259" key="7">
    <source>
        <dbReference type="Pfam" id="PF09335"/>
    </source>
</evidence>
<reference evidence="8 9" key="1">
    <citation type="submission" date="2020-04" db="EMBL/GenBank/DDBJ databases">
        <title>MicrobeNet Type strains.</title>
        <authorList>
            <person name="Nicholson A.C."/>
        </authorList>
    </citation>
    <scope>NUCLEOTIDE SEQUENCE [LARGE SCALE GENOMIC DNA]</scope>
    <source>
        <strain evidence="8 9">DSM 22768</strain>
    </source>
</reference>
<feature type="transmembrane region" description="Helical" evidence="6">
    <location>
        <begin position="99"/>
        <end position="121"/>
    </location>
</feature>
<gene>
    <name evidence="8" type="ORF">HHO37_09835</name>
</gene>
<comment type="subcellular location">
    <subcellularLocation>
        <location evidence="1 6">Cell membrane</location>
        <topology evidence="1 6">Multi-pass membrane protein</topology>
    </subcellularLocation>
</comment>
<sequence>MKKISVKYKQISRFFLWLGLVMTAAYLAFVFYRYWDRWLLLLNPQRAVKAFEQQFRSENVLNFVILTLLTSLTSALPFLSSSVLSVFNGLVFGPWLGSLMNISGNMLGHFFLIQVMARINLTEKDSKLNERLDKLTQLKNPYLALALGYMIPFIPSFLVDYTVLDTKISWQRWLFCLVLGVTPASVLYAFGGHALMQGNVKQLLFIVAVVLVCLIVYKSFEQKKG</sequence>
<feature type="transmembrane region" description="Helical" evidence="6">
    <location>
        <begin position="14"/>
        <end position="35"/>
    </location>
</feature>
<feature type="transmembrane region" description="Helical" evidence="6">
    <location>
        <begin position="203"/>
        <end position="220"/>
    </location>
</feature>
<keyword evidence="4 6" id="KW-1133">Transmembrane helix</keyword>
<dbReference type="GO" id="GO:0005886">
    <property type="term" value="C:plasma membrane"/>
    <property type="evidence" value="ECO:0007669"/>
    <property type="project" value="UniProtKB-SubCell"/>
</dbReference>
<evidence type="ECO:0000313" key="9">
    <source>
        <dbReference type="Proteomes" id="UP000532121"/>
    </source>
</evidence>
<dbReference type="PANTHER" id="PTHR12677">
    <property type="entry name" value="GOLGI APPARATUS MEMBRANE PROTEIN TVP38-RELATED"/>
    <property type="match status" value="1"/>
</dbReference>
<dbReference type="InterPro" id="IPR015414">
    <property type="entry name" value="TMEM64"/>
</dbReference>
<keyword evidence="2 6" id="KW-1003">Cell membrane</keyword>
<protein>
    <recommendedName>
        <fullName evidence="6">TVP38/TMEM64 family membrane protein</fullName>
    </recommendedName>
</protein>
<evidence type="ECO:0000256" key="2">
    <source>
        <dbReference type="ARBA" id="ARBA00022475"/>
    </source>
</evidence>
<feature type="transmembrane region" description="Helical" evidence="6">
    <location>
        <begin position="60"/>
        <end position="79"/>
    </location>
</feature>
<organism evidence="8 9">
    <name type="scientific">Streptococcus ratti</name>
    <dbReference type="NCBI Taxonomy" id="1341"/>
    <lineage>
        <taxon>Bacteria</taxon>
        <taxon>Bacillati</taxon>
        <taxon>Bacillota</taxon>
        <taxon>Bacilli</taxon>
        <taxon>Lactobacillales</taxon>
        <taxon>Streptococcaceae</taxon>
        <taxon>Streptococcus</taxon>
    </lineage>
</organism>
<name>A0A7X9LF11_STRRT</name>
<dbReference type="PANTHER" id="PTHR12677:SF59">
    <property type="entry name" value="GOLGI APPARATUS MEMBRANE PROTEIN TVP38-RELATED"/>
    <property type="match status" value="1"/>
</dbReference>
<evidence type="ECO:0000256" key="1">
    <source>
        <dbReference type="ARBA" id="ARBA00004651"/>
    </source>
</evidence>
<dbReference type="RefSeq" id="WP_193524031.1">
    <property type="nucleotide sequence ID" value="NZ_JABASA010000029.1"/>
</dbReference>
<keyword evidence="5 6" id="KW-0472">Membrane</keyword>
<evidence type="ECO:0000256" key="3">
    <source>
        <dbReference type="ARBA" id="ARBA00022692"/>
    </source>
</evidence>
<keyword evidence="3 6" id="KW-0812">Transmembrane</keyword>
<feature type="transmembrane region" description="Helical" evidence="6">
    <location>
        <begin position="142"/>
        <end position="164"/>
    </location>
</feature>
<feature type="transmembrane region" description="Helical" evidence="6">
    <location>
        <begin position="170"/>
        <end position="191"/>
    </location>
</feature>
<accession>A0A7X9LF11</accession>
<evidence type="ECO:0000256" key="4">
    <source>
        <dbReference type="ARBA" id="ARBA00022989"/>
    </source>
</evidence>
<comment type="caution">
    <text evidence="8">The sequence shown here is derived from an EMBL/GenBank/DDBJ whole genome shotgun (WGS) entry which is preliminary data.</text>
</comment>
<dbReference type="AlphaFoldDB" id="A0A7X9LF11"/>
<evidence type="ECO:0000256" key="6">
    <source>
        <dbReference type="RuleBase" id="RU366058"/>
    </source>
</evidence>
<evidence type="ECO:0000313" key="8">
    <source>
        <dbReference type="EMBL" id="NMD49935.1"/>
    </source>
</evidence>
<dbReference type="Proteomes" id="UP000532121">
    <property type="component" value="Unassembled WGS sequence"/>
</dbReference>
<dbReference type="EMBL" id="JABASA010000029">
    <property type="protein sequence ID" value="NMD49935.1"/>
    <property type="molecule type" value="Genomic_DNA"/>
</dbReference>
<dbReference type="Pfam" id="PF09335">
    <property type="entry name" value="VTT_dom"/>
    <property type="match status" value="1"/>
</dbReference>
<comment type="similarity">
    <text evidence="6">Belongs to the TVP38/TMEM64 family.</text>
</comment>